<feature type="binding site" evidence="10">
    <location>
        <begin position="106"/>
        <end position="116"/>
    </location>
    <ligand>
        <name>ATP</name>
        <dbReference type="ChEBI" id="CHEBI:30616"/>
    </ligand>
</feature>
<comment type="function">
    <text evidence="10">Catalyzes the phosphorylation of the position 2 hydroxy group of 4-diphosphocytidyl-2C-methyl-D-erythritol.</text>
</comment>
<feature type="active site" evidence="10">
    <location>
        <position position="21"/>
    </location>
</feature>
<keyword evidence="5 10" id="KW-0547">Nucleotide-binding</keyword>
<dbReference type="EC" id="2.7.1.148" evidence="2 10"/>
<feature type="active site" evidence="10">
    <location>
        <position position="147"/>
    </location>
</feature>
<dbReference type="InterPro" id="IPR004424">
    <property type="entry name" value="IspE"/>
</dbReference>
<dbReference type="InterPro" id="IPR013750">
    <property type="entry name" value="GHMP_kinase_C_dom"/>
</dbReference>
<reference evidence="13 14" key="1">
    <citation type="submission" date="2016-11" db="EMBL/GenBank/DDBJ databases">
        <authorList>
            <person name="Jaros S."/>
            <person name="Januszkiewicz K."/>
            <person name="Wedrychowicz H."/>
        </authorList>
    </citation>
    <scope>NUCLEOTIDE SEQUENCE [LARGE SCALE GENOMIC DNA]</scope>
    <source>
        <strain evidence="13 14">DSM 100565</strain>
    </source>
</reference>
<dbReference type="HAMAP" id="MF_00061">
    <property type="entry name" value="IspE"/>
    <property type="match status" value="1"/>
</dbReference>
<dbReference type="PRINTS" id="PR00958">
    <property type="entry name" value="HOMSERKINASE"/>
</dbReference>
<dbReference type="STRING" id="1447782.SAMN05444417_1892"/>
<dbReference type="InterPro" id="IPR036554">
    <property type="entry name" value="GHMP_kinase_C_sf"/>
</dbReference>
<dbReference type="SUPFAM" id="SSF54211">
    <property type="entry name" value="Ribosomal protein S5 domain 2-like"/>
    <property type="match status" value="1"/>
</dbReference>
<dbReference type="RefSeq" id="WP_073329050.1">
    <property type="nucleotide sequence ID" value="NZ_FQYO01000003.1"/>
</dbReference>
<evidence type="ECO:0000256" key="7">
    <source>
        <dbReference type="ARBA" id="ARBA00022840"/>
    </source>
</evidence>
<dbReference type="GO" id="GO:0050515">
    <property type="term" value="F:4-(cytidine 5'-diphospho)-2-C-methyl-D-erythritol kinase activity"/>
    <property type="evidence" value="ECO:0007669"/>
    <property type="project" value="UniProtKB-UniRule"/>
</dbReference>
<dbReference type="PANTHER" id="PTHR43527">
    <property type="entry name" value="4-DIPHOSPHOCYTIDYL-2-C-METHYL-D-ERYTHRITOL KINASE, CHLOROPLASTIC"/>
    <property type="match status" value="1"/>
</dbReference>
<dbReference type="Gene3D" id="3.30.70.890">
    <property type="entry name" value="GHMP kinase, C-terminal domain"/>
    <property type="match status" value="1"/>
</dbReference>
<dbReference type="UniPathway" id="UPA00056">
    <property type="reaction ID" value="UER00094"/>
</dbReference>
<feature type="domain" description="GHMP kinase N-terminal" evidence="11">
    <location>
        <begin position="78"/>
        <end position="150"/>
    </location>
</feature>
<protein>
    <recommendedName>
        <fullName evidence="3 10">4-diphosphocytidyl-2-C-methyl-D-erythritol kinase</fullName>
        <shortName evidence="10">CMK</shortName>
        <ecNumber evidence="2 10">2.7.1.148</ecNumber>
    </recommendedName>
    <alternativeName>
        <fullName evidence="9 10">4-(cytidine-5'-diphospho)-2-C-methyl-D-erythritol kinase</fullName>
    </alternativeName>
</protein>
<dbReference type="GO" id="GO:0019288">
    <property type="term" value="P:isopentenyl diphosphate biosynthetic process, methylerythritol 4-phosphate pathway"/>
    <property type="evidence" value="ECO:0007669"/>
    <property type="project" value="UniProtKB-UniRule"/>
</dbReference>
<dbReference type="Pfam" id="PF00288">
    <property type="entry name" value="GHMP_kinases_N"/>
    <property type="match status" value="1"/>
</dbReference>
<dbReference type="GO" id="GO:0005524">
    <property type="term" value="F:ATP binding"/>
    <property type="evidence" value="ECO:0007669"/>
    <property type="project" value="UniProtKB-UniRule"/>
</dbReference>
<evidence type="ECO:0000313" key="13">
    <source>
        <dbReference type="EMBL" id="SHI82264.1"/>
    </source>
</evidence>
<evidence type="ECO:0000256" key="2">
    <source>
        <dbReference type="ARBA" id="ARBA00012052"/>
    </source>
</evidence>
<dbReference type="EMBL" id="FQYO01000003">
    <property type="protein sequence ID" value="SHI82264.1"/>
    <property type="molecule type" value="Genomic_DNA"/>
</dbReference>
<comment type="similarity">
    <text evidence="1 10">Belongs to the GHMP kinase family. IspE subfamily.</text>
</comment>
<feature type="domain" description="GHMP kinase C-terminal" evidence="12">
    <location>
        <begin position="212"/>
        <end position="280"/>
    </location>
</feature>
<evidence type="ECO:0000256" key="3">
    <source>
        <dbReference type="ARBA" id="ARBA00017473"/>
    </source>
</evidence>
<evidence type="ECO:0000256" key="8">
    <source>
        <dbReference type="ARBA" id="ARBA00023229"/>
    </source>
</evidence>
<evidence type="ECO:0000256" key="5">
    <source>
        <dbReference type="ARBA" id="ARBA00022741"/>
    </source>
</evidence>
<name>A0A1M6E9S4_9RHOB</name>
<dbReference type="Pfam" id="PF08544">
    <property type="entry name" value="GHMP_kinases_C"/>
    <property type="match status" value="1"/>
</dbReference>
<sequence>MTLPVQSAPAATLEPGLAPAKLNLGLAVTGQRAGGYHELDSLVAFAGVGDQLSAVPAPELSLSVEGPFSPGVPVDEGNLVLRAAEALRAARGVTSGARIRLVKALPHAAGIGSASSDAAAAIRLLSRLWEVPPLEPEDPAVLELGADVPVCLAAPAAQWMSGIGERLEPAGRLPACGVILVNPKLPLPTADVFAALESRANPRLPALPDAPSWQDLAEWMDGARNDLEAPARALVPEVGRVLDRLRAHPAVIAAVMSGSGPTCIGLTRDAGAARQAARVIQLAEQGWWVVPAPLLS</sequence>
<comment type="pathway">
    <text evidence="10">Isoprenoid biosynthesis; isopentenyl diphosphate biosynthesis via DXP pathway; isopentenyl diphosphate from 1-deoxy-D-xylulose 5-phosphate: step 3/6.</text>
</comment>
<dbReference type="SUPFAM" id="SSF55060">
    <property type="entry name" value="GHMP Kinase, C-terminal domain"/>
    <property type="match status" value="1"/>
</dbReference>
<dbReference type="GO" id="GO:0016114">
    <property type="term" value="P:terpenoid biosynthetic process"/>
    <property type="evidence" value="ECO:0007669"/>
    <property type="project" value="InterPro"/>
</dbReference>
<evidence type="ECO:0000256" key="9">
    <source>
        <dbReference type="ARBA" id="ARBA00032554"/>
    </source>
</evidence>
<keyword evidence="4 10" id="KW-0808">Transferase</keyword>
<gene>
    <name evidence="10" type="primary">ispE</name>
    <name evidence="13" type="ORF">SAMN05444417_1892</name>
</gene>
<organism evidence="13 14">
    <name type="scientific">Wenxinia saemankumensis</name>
    <dbReference type="NCBI Taxonomy" id="1447782"/>
    <lineage>
        <taxon>Bacteria</taxon>
        <taxon>Pseudomonadati</taxon>
        <taxon>Pseudomonadota</taxon>
        <taxon>Alphaproteobacteria</taxon>
        <taxon>Rhodobacterales</taxon>
        <taxon>Roseobacteraceae</taxon>
        <taxon>Wenxinia</taxon>
    </lineage>
</organism>
<keyword evidence="6 10" id="KW-0418">Kinase</keyword>
<dbReference type="InterPro" id="IPR014721">
    <property type="entry name" value="Ribsml_uS5_D2-typ_fold_subgr"/>
</dbReference>
<dbReference type="NCBIfam" id="NF011202">
    <property type="entry name" value="PRK14608.1"/>
    <property type="match status" value="1"/>
</dbReference>
<evidence type="ECO:0000256" key="4">
    <source>
        <dbReference type="ARBA" id="ARBA00022679"/>
    </source>
</evidence>
<accession>A0A1M6E9S4</accession>
<evidence type="ECO:0000256" key="10">
    <source>
        <dbReference type="HAMAP-Rule" id="MF_00061"/>
    </source>
</evidence>
<dbReference type="OrthoDB" id="9809438at2"/>
<evidence type="ECO:0000256" key="6">
    <source>
        <dbReference type="ARBA" id="ARBA00022777"/>
    </source>
</evidence>
<keyword evidence="7 10" id="KW-0067">ATP-binding</keyword>
<dbReference type="Gene3D" id="3.30.230.10">
    <property type="match status" value="1"/>
</dbReference>
<proteinExistence type="inferred from homology"/>
<comment type="catalytic activity">
    <reaction evidence="10">
        <text>4-CDP-2-C-methyl-D-erythritol + ATP = 4-CDP-2-C-methyl-D-erythritol 2-phosphate + ADP + H(+)</text>
        <dbReference type="Rhea" id="RHEA:18437"/>
        <dbReference type="ChEBI" id="CHEBI:15378"/>
        <dbReference type="ChEBI" id="CHEBI:30616"/>
        <dbReference type="ChEBI" id="CHEBI:57823"/>
        <dbReference type="ChEBI" id="CHEBI:57919"/>
        <dbReference type="ChEBI" id="CHEBI:456216"/>
        <dbReference type="EC" id="2.7.1.148"/>
    </reaction>
</comment>
<dbReference type="InterPro" id="IPR020568">
    <property type="entry name" value="Ribosomal_Su5_D2-typ_SF"/>
</dbReference>
<keyword evidence="14" id="KW-1185">Reference proteome</keyword>
<dbReference type="AlphaFoldDB" id="A0A1M6E9S4"/>
<dbReference type="InterPro" id="IPR006204">
    <property type="entry name" value="GHMP_kinase_N_dom"/>
</dbReference>
<evidence type="ECO:0000259" key="12">
    <source>
        <dbReference type="Pfam" id="PF08544"/>
    </source>
</evidence>
<evidence type="ECO:0000259" key="11">
    <source>
        <dbReference type="Pfam" id="PF00288"/>
    </source>
</evidence>
<dbReference type="Proteomes" id="UP000184292">
    <property type="component" value="Unassembled WGS sequence"/>
</dbReference>
<dbReference type="PIRSF" id="PIRSF010376">
    <property type="entry name" value="IspE"/>
    <property type="match status" value="1"/>
</dbReference>
<evidence type="ECO:0000313" key="14">
    <source>
        <dbReference type="Proteomes" id="UP000184292"/>
    </source>
</evidence>
<dbReference type="PANTHER" id="PTHR43527:SF2">
    <property type="entry name" value="4-DIPHOSPHOCYTIDYL-2-C-METHYL-D-ERYTHRITOL KINASE, CHLOROPLASTIC"/>
    <property type="match status" value="1"/>
</dbReference>
<keyword evidence="8 10" id="KW-0414">Isoprene biosynthesis</keyword>
<evidence type="ECO:0000256" key="1">
    <source>
        <dbReference type="ARBA" id="ARBA00009684"/>
    </source>
</evidence>